<dbReference type="PANTHER" id="PTHR23079:SF55">
    <property type="entry name" value="RNA-DIRECTED RNA POLYMERASE"/>
    <property type="match status" value="1"/>
</dbReference>
<sequence length="947" mass="107504">MGHPPLSLLAGNGPQLRLPSAAEDLIERICREKSLLPPDPVARKALAGLGEAAALDILRKVSSRRIKNLSALIMYMASRPNAAQASTHASACFPHSPSSGPNSVAAEEPHACTPRFEGSLPSGQMASPQLVALGRLEFRKAFLILSYIGRNKLEEMISVDFIEKIQLWPMKQFELEVWKEVGSKCISELDRRKNMDWDSGKAHVYHCHVDLERNFTFKGPYLQLQRTHLQRILGDDNVLLVKFTDEMSGEKRSSCSFQISNSVYHKVAEEGIFVGLRWYQFFVFKDGGKEKKKSPTSSPVKCYFVRMESNWGVDQEKAYILSDKFIHEARTVFMHIHTVSSLSKYMARFSLILSKTIKLDIDLSSIHVEVIDDIPCVDDNGNILCGENGDPMIHTDGTGFISEDLAMKCPQHIYRGKCSIPTDIQLPPETIQVRRSMIKVKSDPNISYIQSCNSIEIVATSNQPKRTCLSRHLIVLLHYGGVPKEFFLELLMNSLDDAQNARYSKQAALRVALKYGDMDDFLVSRMILCGMPLDEPYLQFRLSILMREERKSLKTGKLPVMDCYYLMGTVDPTGLLKPNEVCVILENGQVSGDVLVYKHPGLHFGDVHVLTATYNKDLEKFVGYSKYAIFFPTKGPRSLADEMANSDFDGDMYWVSRNSQLLQYFRSSMPWTPTPSNMRGIQQKKPIEFSSKELERELFQQFLINRFKPSNTVSMASDCWLSYMDRLLTLGDECAEEKECLKEKILQLVNIYYDALDAPKSGVKVEVPIELKAEKYPHYMERSNSYTSMSILGLIFDKVSSVQTEDPPSNGISKLPCFTEEPSQSCLLLWSQRYSNYLKEMKQVMEMKHETKDSKNEMADEIIQKYKLLLYGAAEFDESPRKLEDIWDEALAIYNNAYDYAERCQAVGRCSFAWKVAGRALCMLHASRQGEKCTIPCSITALKEILR</sequence>
<comment type="function">
    <text evidence="8 9">Probably involved in the RNA silencing pathway and required for the generation of small interfering RNAs (siRNAs).</text>
</comment>
<dbReference type="GO" id="GO:0031047">
    <property type="term" value="P:regulatory ncRNA-mediated gene silencing"/>
    <property type="evidence" value="ECO:0007669"/>
    <property type="project" value="UniProtKB-KW"/>
</dbReference>
<comment type="similarity">
    <text evidence="1 9">Belongs to the RdRP family.</text>
</comment>
<dbReference type="GO" id="GO:0003968">
    <property type="term" value="F:RNA-directed RNA polymerase activity"/>
    <property type="evidence" value="ECO:0007669"/>
    <property type="project" value="UniProtKB-KW"/>
</dbReference>
<dbReference type="InterPro" id="IPR058752">
    <property type="entry name" value="RDRP_C_head"/>
</dbReference>
<evidence type="ECO:0000313" key="15">
    <source>
        <dbReference type="Proteomes" id="UP000012960"/>
    </source>
</evidence>
<dbReference type="Pfam" id="PF26252">
    <property type="entry name" value="RdRP_helical"/>
    <property type="match status" value="1"/>
</dbReference>
<evidence type="ECO:0000259" key="12">
    <source>
        <dbReference type="Pfam" id="PF26252"/>
    </source>
</evidence>
<organism evidence="14 15">
    <name type="scientific">Musa acuminata subsp. malaccensis</name>
    <name type="common">Wild banana</name>
    <name type="synonym">Musa malaccensis</name>
    <dbReference type="NCBI Taxonomy" id="214687"/>
    <lineage>
        <taxon>Eukaryota</taxon>
        <taxon>Viridiplantae</taxon>
        <taxon>Streptophyta</taxon>
        <taxon>Embryophyta</taxon>
        <taxon>Tracheophyta</taxon>
        <taxon>Spermatophyta</taxon>
        <taxon>Magnoliopsida</taxon>
        <taxon>Liliopsida</taxon>
        <taxon>Zingiberales</taxon>
        <taxon>Musaceae</taxon>
        <taxon>Musa</taxon>
    </lineage>
</organism>
<dbReference type="Pfam" id="PF05183">
    <property type="entry name" value="RdRP"/>
    <property type="match status" value="1"/>
</dbReference>
<evidence type="ECO:0000256" key="1">
    <source>
        <dbReference type="ARBA" id="ARBA00005762"/>
    </source>
</evidence>
<evidence type="ECO:0000256" key="8">
    <source>
        <dbReference type="ARBA" id="ARBA00093763"/>
    </source>
</evidence>
<evidence type="ECO:0000256" key="3">
    <source>
        <dbReference type="ARBA" id="ARBA00022679"/>
    </source>
</evidence>
<evidence type="ECO:0000259" key="13">
    <source>
        <dbReference type="Pfam" id="PF26253"/>
    </source>
</evidence>
<dbReference type="InterPro" id="IPR007855">
    <property type="entry name" value="RDRP"/>
</dbReference>
<evidence type="ECO:0000256" key="2">
    <source>
        <dbReference type="ARBA" id="ARBA00022484"/>
    </source>
</evidence>
<accession>A0A804KR43</accession>
<evidence type="ECO:0000256" key="7">
    <source>
        <dbReference type="ARBA" id="ARBA00048744"/>
    </source>
</evidence>
<dbReference type="EC" id="2.7.7.48" evidence="9"/>
<keyword evidence="4 9" id="KW-0548">Nucleotidyltransferase</keyword>
<evidence type="ECO:0000256" key="6">
    <source>
        <dbReference type="ARBA" id="ARBA00023158"/>
    </source>
</evidence>
<keyword evidence="15" id="KW-1185">Reference proteome</keyword>
<comment type="catalytic activity">
    <reaction evidence="7 9">
        <text>RNA(n) + a ribonucleoside 5'-triphosphate = RNA(n+1) + diphosphate</text>
        <dbReference type="Rhea" id="RHEA:21248"/>
        <dbReference type="Rhea" id="RHEA-COMP:14527"/>
        <dbReference type="Rhea" id="RHEA-COMP:17342"/>
        <dbReference type="ChEBI" id="CHEBI:33019"/>
        <dbReference type="ChEBI" id="CHEBI:61557"/>
        <dbReference type="ChEBI" id="CHEBI:140395"/>
        <dbReference type="EC" id="2.7.7.48"/>
    </reaction>
</comment>
<feature type="domain" description="RDRP3-5 N-terminal" evidence="11">
    <location>
        <begin position="18"/>
        <end position="79"/>
    </location>
</feature>
<dbReference type="PANTHER" id="PTHR23079">
    <property type="entry name" value="RNA-DEPENDENT RNA POLYMERASE"/>
    <property type="match status" value="1"/>
</dbReference>
<evidence type="ECO:0000313" key="14">
    <source>
        <dbReference type="EnsemblPlants" id="Ma10_p00630.4"/>
    </source>
</evidence>
<dbReference type="InterPro" id="IPR058697">
    <property type="entry name" value="RDRP3-5_N"/>
</dbReference>
<dbReference type="InterPro" id="IPR057596">
    <property type="entry name" value="RDRP_core"/>
</dbReference>
<dbReference type="Proteomes" id="UP000012960">
    <property type="component" value="Unplaced"/>
</dbReference>
<dbReference type="EnsemblPlants" id="Ma10_t00630.4">
    <property type="protein sequence ID" value="Ma10_p00630.4"/>
    <property type="gene ID" value="Ma10_g00630"/>
</dbReference>
<reference evidence="14" key="1">
    <citation type="submission" date="2021-05" db="UniProtKB">
        <authorList>
            <consortium name="EnsemblPlants"/>
        </authorList>
    </citation>
    <scope>IDENTIFICATION</scope>
    <source>
        <strain evidence="14">subsp. malaccensis</strain>
    </source>
</reference>
<keyword evidence="5 9" id="KW-0694">RNA-binding</keyword>
<proteinExistence type="inferred from homology"/>
<name>A0A804KR43_MUSAM</name>
<dbReference type="Pfam" id="PF26253">
    <property type="entry name" value="RdRP_head"/>
    <property type="match status" value="1"/>
</dbReference>
<dbReference type="InterPro" id="IPR058751">
    <property type="entry name" value="RDRP_helical"/>
</dbReference>
<evidence type="ECO:0000256" key="4">
    <source>
        <dbReference type="ARBA" id="ARBA00022695"/>
    </source>
</evidence>
<feature type="domain" description="RDRP helical" evidence="12">
    <location>
        <begin position="128"/>
        <end position="196"/>
    </location>
</feature>
<evidence type="ECO:0000259" key="10">
    <source>
        <dbReference type="Pfam" id="PF05183"/>
    </source>
</evidence>
<keyword evidence="3 9" id="KW-0808">Transferase</keyword>
<dbReference type="Pfam" id="PF26249">
    <property type="entry name" value="4HB_RdRP3_N"/>
    <property type="match status" value="1"/>
</dbReference>
<feature type="domain" description="RDRP C-terminal head" evidence="13">
    <location>
        <begin position="846"/>
        <end position="932"/>
    </location>
</feature>
<dbReference type="GO" id="GO:0003723">
    <property type="term" value="F:RNA binding"/>
    <property type="evidence" value="ECO:0007669"/>
    <property type="project" value="UniProtKB-KW"/>
</dbReference>
<evidence type="ECO:0000256" key="5">
    <source>
        <dbReference type="ARBA" id="ARBA00022884"/>
    </source>
</evidence>
<evidence type="ECO:0000256" key="9">
    <source>
        <dbReference type="RuleBase" id="RU363098"/>
    </source>
</evidence>
<keyword evidence="6 9" id="KW-0943">RNA-mediated gene silencing</keyword>
<keyword evidence="2 9" id="KW-0696">RNA-directed RNA polymerase</keyword>
<protein>
    <recommendedName>
        <fullName evidence="9">RNA-dependent RNA polymerase</fullName>
        <ecNumber evidence="9">2.7.7.48</ecNumber>
    </recommendedName>
</protein>
<dbReference type="Gramene" id="Ma10_t00630.4">
    <property type="protein sequence ID" value="Ma10_p00630.4"/>
    <property type="gene ID" value="Ma10_g00630"/>
</dbReference>
<dbReference type="AlphaFoldDB" id="A0A804KR43"/>
<feature type="domain" description="RDRP core" evidence="10">
    <location>
        <begin position="216"/>
        <end position="799"/>
    </location>
</feature>
<evidence type="ECO:0000259" key="11">
    <source>
        <dbReference type="Pfam" id="PF26249"/>
    </source>
</evidence>